<dbReference type="EMBL" id="DYXN01000086">
    <property type="protein sequence ID" value="HJE87103.1"/>
    <property type="molecule type" value="Genomic_DNA"/>
</dbReference>
<evidence type="ECO:0000313" key="2">
    <source>
        <dbReference type="Proteomes" id="UP000721920"/>
    </source>
</evidence>
<protein>
    <submittedName>
        <fullName evidence="1">Helix-turn-helix domain-containing protein</fullName>
    </submittedName>
</protein>
<name>A0A921F0W5_9LACO</name>
<dbReference type="Proteomes" id="UP000721920">
    <property type="component" value="Unassembled WGS sequence"/>
</dbReference>
<reference evidence="1" key="1">
    <citation type="journal article" date="2021" name="PeerJ">
        <title>Extensive microbial diversity within the chicken gut microbiome revealed by metagenomics and culture.</title>
        <authorList>
            <person name="Gilroy R."/>
            <person name="Ravi A."/>
            <person name="Getino M."/>
            <person name="Pursley I."/>
            <person name="Horton D.L."/>
            <person name="Alikhan N.F."/>
            <person name="Baker D."/>
            <person name="Gharbi K."/>
            <person name="Hall N."/>
            <person name="Watson M."/>
            <person name="Adriaenssens E.M."/>
            <person name="Foster-Nyarko E."/>
            <person name="Jarju S."/>
            <person name="Secka A."/>
            <person name="Antonio M."/>
            <person name="Oren A."/>
            <person name="Chaudhuri R.R."/>
            <person name="La Ragione R."/>
            <person name="Hildebrand F."/>
            <person name="Pallen M.J."/>
        </authorList>
    </citation>
    <scope>NUCLEOTIDE SEQUENCE</scope>
    <source>
        <strain evidence="1">CHK173-2145</strain>
    </source>
</reference>
<dbReference type="AlphaFoldDB" id="A0A921F0W5"/>
<sequence length="60" mass="6706">MNLVDGSRYFSMKQACTYLGIKSTRTLNKYISNGLPVISIAGSKRIDKLDADKFMAAHKH</sequence>
<evidence type="ECO:0000313" key="1">
    <source>
        <dbReference type="EMBL" id="HJE87103.1"/>
    </source>
</evidence>
<comment type="caution">
    <text evidence="1">The sequence shown here is derived from an EMBL/GenBank/DDBJ whole genome shotgun (WGS) entry which is preliminary data.</text>
</comment>
<proteinExistence type="predicted"/>
<gene>
    <name evidence="1" type="ORF">K8U88_05895</name>
</gene>
<accession>A0A921F0W5</accession>
<dbReference type="SUPFAM" id="SSF46955">
    <property type="entry name" value="Putative DNA-binding domain"/>
    <property type="match status" value="1"/>
</dbReference>
<dbReference type="InterPro" id="IPR009061">
    <property type="entry name" value="DNA-bd_dom_put_sf"/>
</dbReference>
<reference evidence="1" key="2">
    <citation type="submission" date="2021-09" db="EMBL/GenBank/DDBJ databases">
        <authorList>
            <person name="Gilroy R."/>
        </authorList>
    </citation>
    <scope>NUCLEOTIDE SEQUENCE</scope>
    <source>
        <strain evidence="1">CHK173-2145</strain>
    </source>
</reference>
<organism evidence="1 2">
    <name type="scientific">Levilactobacillus hammesii</name>
    <dbReference type="NCBI Taxonomy" id="267633"/>
    <lineage>
        <taxon>Bacteria</taxon>
        <taxon>Bacillati</taxon>
        <taxon>Bacillota</taxon>
        <taxon>Bacilli</taxon>
        <taxon>Lactobacillales</taxon>
        <taxon>Lactobacillaceae</taxon>
        <taxon>Levilactobacillus</taxon>
    </lineage>
</organism>